<reference evidence="2 3" key="1">
    <citation type="submission" date="2020-08" db="EMBL/GenBank/DDBJ databases">
        <title>Sequencing the genomes of 1000 actinobacteria strains.</title>
        <authorList>
            <person name="Klenk H.-P."/>
        </authorList>
    </citation>
    <scope>NUCLEOTIDE SEQUENCE [LARGE SCALE GENOMIC DNA]</scope>
    <source>
        <strain evidence="2 3">DSM 41654</strain>
    </source>
</reference>
<proteinExistence type="predicted"/>
<dbReference type="GO" id="GO:0006508">
    <property type="term" value="P:proteolysis"/>
    <property type="evidence" value="ECO:0007669"/>
    <property type="project" value="InterPro"/>
</dbReference>
<keyword evidence="3" id="KW-1185">Reference proteome</keyword>
<gene>
    <name evidence="2" type="ORF">FHR34_004954</name>
</gene>
<evidence type="ECO:0000259" key="1">
    <source>
        <dbReference type="Pfam" id="PF00326"/>
    </source>
</evidence>
<feature type="domain" description="Peptidase S9 prolyl oligopeptidase catalytic" evidence="1">
    <location>
        <begin position="201"/>
        <end position="366"/>
    </location>
</feature>
<dbReference type="GO" id="GO:0008236">
    <property type="term" value="F:serine-type peptidase activity"/>
    <property type="evidence" value="ECO:0007669"/>
    <property type="project" value="InterPro"/>
</dbReference>
<name>A0A7W7R6V8_KITKI</name>
<evidence type="ECO:0000313" key="2">
    <source>
        <dbReference type="EMBL" id="MBB4925961.1"/>
    </source>
</evidence>
<dbReference type="PANTHER" id="PTHR12277:SF79">
    <property type="entry name" value="XAA-PRO DIPEPTIDYL-PEPTIDASE-RELATED"/>
    <property type="match status" value="1"/>
</dbReference>
<comment type="caution">
    <text evidence="2">The sequence shown here is derived from an EMBL/GenBank/DDBJ whole genome shotgun (WGS) entry which is preliminary data.</text>
</comment>
<dbReference type="PANTHER" id="PTHR12277">
    <property type="entry name" value="ALPHA/BETA HYDROLASE DOMAIN-CONTAINING PROTEIN"/>
    <property type="match status" value="1"/>
</dbReference>
<dbReference type="AlphaFoldDB" id="A0A7W7R6V8"/>
<dbReference type="Pfam" id="PF00326">
    <property type="entry name" value="Peptidase_S9"/>
    <property type="match status" value="1"/>
</dbReference>
<dbReference type="Proteomes" id="UP000540506">
    <property type="component" value="Unassembled WGS sequence"/>
</dbReference>
<organism evidence="2 3">
    <name type="scientific">Kitasatospora kifunensis</name>
    <name type="common">Streptomyces kifunensis</name>
    <dbReference type="NCBI Taxonomy" id="58351"/>
    <lineage>
        <taxon>Bacteria</taxon>
        <taxon>Bacillati</taxon>
        <taxon>Actinomycetota</taxon>
        <taxon>Actinomycetes</taxon>
        <taxon>Kitasatosporales</taxon>
        <taxon>Streptomycetaceae</taxon>
        <taxon>Kitasatospora</taxon>
    </lineage>
</organism>
<protein>
    <recommendedName>
        <fullName evidence="1">Peptidase S9 prolyl oligopeptidase catalytic domain-containing protein</fullName>
    </recommendedName>
</protein>
<dbReference type="InterPro" id="IPR001375">
    <property type="entry name" value="Peptidase_S9_cat"/>
</dbReference>
<accession>A0A7W7R6V8</accession>
<sequence length="375" mass="39625">MRWGTAVVAATAVAAAAGVAALLVGRRVADLSLRPELAEDGGLKGEPALRVLEVSAQEVGLTRTQAAARRGRYALDWPGGHAVVGQVLRTTPRSVTRRLELSAGSPLTAGTEVELSPRVLRGDPGSACGLDYMDVIVDGELGGLPAWYVPAIRGTWVIAVHGRLADRRQALPVLPVLKRLRLPALVVSYRGDQGAPPSPDGIGHFGETEWHDVQSAIRFAKEAGAGRIVLYGWSVGAATVLQTAARSDYRDSVTGLVLDSPVLDWSASVRGVAARAGVSGALAGQLGAWSAEARTGVDQEAFARIADGAELSVPTLLMHSPQDAVAPFAAAQRLAERRPDLVSLYPVPDAGHAALWNADPHRYEERLRRFLTPLL</sequence>
<dbReference type="RefSeq" id="WP_184938583.1">
    <property type="nucleotide sequence ID" value="NZ_JACHJV010000001.1"/>
</dbReference>
<dbReference type="EMBL" id="JACHJV010000001">
    <property type="protein sequence ID" value="MBB4925961.1"/>
    <property type="molecule type" value="Genomic_DNA"/>
</dbReference>
<dbReference type="Gene3D" id="3.40.50.1820">
    <property type="entry name" value="alpha/beta hydrolase"/>
    <property type="match status" value="1"/>
</dbReference>
<dbReference type="SUPFAM" id="SSF53474">
    <property type="entry name" value="alpha/beta-Hydrolases"/>
    <property type="match status" value="1"/>
</dbReference>
<dbReference type="InterPro" id="IPR029058">
    <property type="entry name" value="AB_hydrolase_fold"/>
</dbReference>
<evidence type="ECO:0000313" key="3">
    <source>
        <dbReference type="Proteomes" id="UP000540506"/>
    </source>
</evidence>